<feature type="coiled-coil region" evidence="4">
    <location>
        <begin position="110"/>
        <end position="183"/>
    </location>
</feature>
<dbReference type="Gene3D" id="2.40.420.20">
    <property type="match status" value="1"/>
</dbReference>
<dbReference type="InterPro" id="IPR058627">
    <property type="entry name" value="MdtA-like_C"/>
</dbReference>
<dbReference type="PANTHER" id="PTHR30469">
    <property type="entry name" value="MULTIDRUG RESISTANCE PROTEIN MDTA"/>
    <property type="match status" value="1"/>
</dbReference>
<evidence type="ECO:0000259" key="5">
    <source>
        <dbReference type="Pfam" id="PF25917"/>
    </source>
</evidence>
<dbReference type="GO" id="GO:0015562">
    <property type="term" value="F:efflux transmembrane transporter activity"/>
    <property type="evidence" value="ECO:0007669"/>
    <property type="project" value="TreeGrafter"/>
</dbReference>
<dbReference type="Gene3D" id="2.40.30.170">
    <property type="match status" value="1"/>
</dbReference>
<gene>
    <name evidence="7" type="ORF">Metal_2302</name>
</gene>
<dbReference type="InterPro" id="IPR006143">
    <property type="entry name" value="RND_pump_MFP"/>
</dbReference>
<feature type="domain" description="Multidrug resistance protein MdtA-like C-terminal permuted SH3" evidence="6">
    <location>
        <begin position="320"/>
        <end position="362"/>
    </location>
</feature>
<dbReference type="Gene3D" id="2.40.50.100">
    <property type="match status" value="1"/>
</dbReference>
<dbReference type="AlphaFoldDB" id="H8GGS7"/>
<dbReference type="eggNOG" id="COG0845">
    <property type="taxonomic scope" value="Bacteria"/>
</dbReference>
<dbReference type="InterPro" id="IPR058625">
    <property type="entry name" value="MdtA-like_BSH"/>
</dbReference>
<dbReference type="STRING" id="686340.Metal_2302"/>
<dbReference type="Pfam" id="PF25917">
    <property type="entry name" value="BSH_RND"/>
    <property type="match status" value="1"/>
</dbReference>
<evidence type="ECO:0000256" key="1">
    <source>
        <dbReference type="ARBA" id="ARBA00004196"/>
    </source>
</evidence>
<dbReference type="NCBIfam" id="TIGR01730">
    <property type="entry name" value="RND_mfp"/>
    <property type="match status" value="1"/>
</dbReference>
<dbReference type="Proteomes" id="UP000005090">
    <property type="component" value="Chromosome"/>
</dbReference>
<feature type="domain" description="Multidrug resistance protein MdtA-like barrel-sandwich hybrid" evidence="5">
    <location>
        <begin position="67"/>
        <end position="208"/>
    </location>
</feature>
<evidence type="ECO:0000256" key="3">
    <source>
        <dbReference type="ARBA" id="ARBA00022448"/>
    </source>
</evidence>
<evidence type="ECO:0000313" key="8">
    <source>
        <dbReference type="Proteomes" id="UP000005090"/>
    </source>
</evidence>
<dbReference type="Pfam" id="PF25967">
    <property type="entry name" value="RND-MFP_C"/>
    <property type="match status" value="1"/>
</dbReference>
<keyword evidence="8" id="KW-1185">Reference proteome</keyword>
<dbReference type="SUPFAM" id="SSF111369">
    <property type="entry name" value="HlyD-like secretion proteins"/>
    <property type="match status" value="1"/>
</dbReference>
<evidence type="ECO:0000313" key="7">
    <source>
        <dbReference type="EMBL" id="EIC30040.1"/>
    </source>
</evidence>
<name>H8GGS7_METAL</name>
<evidence type="ECO:0000256" key="4">
    <source>
        <dbReference type="SAM" id="Coils"/>
    </source>
</evidence>
<keyword evidence="3" id="KW-0813">Transport</keyword>
<dbReference type="Gene3D" id="1.10.287.470">
    <property type="entry name" value="Helix hairpin bin"/>
    <property type="match status" value="1"/>
</dbReference>
<dbReference type="EMBL" id="CM001475">
    <property type="protein sequence ID" value="EIC30040.1"/>
    <property type="molecule type" value="Genomic_DNA"/>
</dbReference>
<organism evidence="7 8">
    <name type="scientific">Methylomicrobium album BG8</name>
    <dbReference type="NCBI Taxonomy" id="686340"/>
    <lineage>
        <taxon>Bacteria</taxon>
        <taxon>Pseudomonadati</taxon>
        <taxon>Pseudomonadota</taxon>
        <taxon>Gammaproteobacteria</taxon>
        <taxon>Methylococcales</taxon>
        <taxon>Methylococcaceae</taxon>
        <taxon>Methylomicrobium</taxon>
    </lineage>
</organism>
<dbReference type="HOGENOM" id="CLU_018816_18_2_6"/>
<accession>H8GGS7</accession>
<reference evidence="7 8" key="1">
    <citation type="journal article" date="2013" name="Genome Announc.">
        <title>Genome Sequence of the Obligate Gammaproteobacterial Methanotroph Methylomicrobium album Strain BG8.</title>
        <authorList>
            <person name="Kits K.D."/>
            <person name="Kalyuzhnaya M.G."/>
            <person name="Klotz M.G."/>
            <person name="Jetten M.S."/>
            <person name="Op den Camp H.J."/>
            <person name="Vuilleumier S."/>
            <person name="Bringel F."/>
            <person name="Dispirito A.A."/>
            <person name="Murrell J.C."/>
            <person name="Bruce D."/>
            <person name="Cheng J.F."/>
            <person name="Copeland A."/>
            <person name="Goodwin L."/>
            <person name="Hauser L."/>
            <person name="Lajus A."/>
            <person name="Land M.L."/>
            <person name="Lapidus A."/>
            <person name="Lucas S."/>
            <person name="Medigue C."/>
            <person name="Pitluck S."/>
            <person name="Woyke T."/>
            <person name="Zeytun A."/>
            <person name="Stein L.Y."/>
        </authorList>
    </citation>
    <scope>NUCLEOTIDE SEQUENCE [LARGE SCALE GENOMIC DNA]</scope>
    <source>
        <strain evidence="7 8">BG8</strain>
    </source>
</reference>
<protein>
    <submittedName>
        <fullName evidence="7">RND family efflux transporter, MFP subunit</fullName>
    </submittedName>
</protein>
<evidence type="ECO:0000259" key="6">
    <source>
        <dbReference type="Pfam" id="PF25967"/>
    </source>
</evidence>
<dbReference type="RefSeq" id="WP_005372389.1">
    <property type="nucleotide sequence ID" value="NZ_CM001475.1"/>
</dbReference>
<keyword evidence="4" id="KW-0175">Coiled coil</keyword>
<evidence type="ECO:0000256" key="2">
    <source>
        <dbReference type="ARBA" id="ARBA00009477"/>
    </source>
</evidence>
<dbReference type="PANTHER" id="PTHR30469:SF12">
    <property type="entry name" value="MULTIDRUG RESISTANCE PROTEIN MDTA"/>
    <property type="match status" value="1"/>
</dbReference>
<dbReference type="GO" id="GO:1990281">
    <property type="term" value="C:efflux pump complex"/>
    <property type="evidence" value="ECO:0007669"/>
    <property type="project" value="TreeGrafter"/>
</dbReference>
<comment type="similarity">
    <text evidence="2">Belongs to the membrane fusion protein (MFP) (TC 8.A.1) family.</text>
</comment>
<proteinExistence type="inferred from homology"/>
<sequence>MTAARLRIVLPIMVLLSAGVAAWLLAEGAAPESAAREEPVPTVKVLSVQPRHLRLPVRSQGVLQPVREIDLTAEVQGRVEALHDGFVVGGRFKAGEVLVKVAAHEYRLGVVRAETQLAEARRKLAEEQAAAQQAQREWKVLGQGAPTPLSLHEPQVQEARARLSQAEAELADARMRLSRCEIRAPFSGRVKEKLTGVGQMAEAGKALGRIYADDASEVRLPLSQAQIGYLAEPKPGKAGLKVVLTAERGPETVRREATIVRREGFVDPTTGLEYWVARLNGPERAPALLPGTFLTAEIESRELDGVFELPRGALNAAQEAVLVDSDNKLQIRRLQVLRSDADRVWIGGGLQAGERVVVSGLETPVADQKVVAEAAGGFL</sequence>
<comment type="subcellular location">
    <subcellularLocation>
        <location evidence="1">Cell envelope</location>
    </subcellularLocation>
</comment>